<dbReference type="AlphaFoldDB" id="A0A2S0VNH4"/>
<evidence type="ECO:0000259" key="2">
    <source>
        <dbReference type="Pfam" id="PF01261"/>
    </source>
</evidence>
<dbReference type="Pfam" id="PF01261">
    <property type="entry name" value="AP_endonuc_2"/>
    <property type="match status" value="1"/>
</dbReference>
<dbReference type="InterPro" id="IPR013022">
    <property type="entry name" value="Xyl_isomerase-like_TIM-brl"/>
</dbReference>
<gene>
    <name evidence="3" type="ORF">C2869_04620</name>
</gene>
<dbReference type="PANTHER" id="PTHR12110:SF41">
    <property type="entry name" value="INOSOSE DEHYDRATASE"/>
    <property type="match status" value="1"/>
</dbReference>
<dbReference type="InterPro" id="IPR050312">
    <property type="entry name" value="IolE/XylAMocC-like"/>
</dbReference>
<evidence type="ECO:0000256" key="1">
    <source>
        <dbReference type="SAM" id="SignalP"/>
    </source>
</evidence>
<dbReference type="KEGG" id="cate:C2869_04620"/>
<evidence type="ECO:0000313" key="3">
    <source>
        <dbReference type="EMBL" id="AWB65763.1"/>
    </source>
</evidence>
<evidence type="ECO:0000313" key="4">
    <source>
        <dbReference type="Proteomes" id="UP000244441"/>
    </source>
</evidence>
<dbReference type="GO" id="GO:0016853">
    <property type="term" value="F:isomerase activity"/>
    <property type="evidence" value="ECO:0007669"/>
    <property type="project" value="UniProtKB-KW"/>
</dbReference>
<feature type="chain" id="PRO_5015459148" evidence="1">
    <location>
        <begin position="19"/>
        <end position="288"/>
    </location>
</feature>
<dbReference type="SUPFAM" id="SSF51658">
    <property type="entry name" value="Xylose isomerase-like"/>
    <property type="match status" value="1"/>
</dbReference>
<proteinExistence type="predicted"/>
<dbReference type="Proteomes" id="UP000244441">
    <property type="component" value="Chromosome"/>
</dbReference>
<reference evidence="3 4" key="1">
    <citation type="submission" date="2018-01" db="EMBL/GenBank/DDBJ databases">
        <title>Genome sequence of a Cantenovulum-like bacteria.</title>
        <authorList>
            <person name="Tan W.R."/>
            <person name="Lau N.-S."/>
            <person name="Go F."/>
            <person name="Amirul A.-A.A."/>
        </authorList>
    </citation>
    <scope>NUCLEOTIDE SEQUENCE [LARGE SCALE GENOMIC DNA]</scope>
    <source>
        <strain evidence="3 4">CCB-QB4</strain>
    </source>
</reference>
<keyword evidence="1" id="KW-0732">Signal</keyword>
<name>A0A2S0VNH4_9ALTE</name>
<dbReference type="EMBL" id="CP026604">
    <property type="protein sequence ID" value="AWB65763.1"/>
    <property type="molecule type" value="Genomic_DNA"/>
</dbReference>
<feature type="signal peptide" evidence="1">
    <location>
        <begin position="1"/>
        <end position="18"/>
    </location>
</feature>
<organism evidence="3 4">
    <name type="scientific">Saccharobesus litoralis</name>
    <dbReference type="NCBI Taxonomy" id="2172099"/>
    <lineage>
        <taxon>Bacteria</taxon>
        <taxon>Pseudomonadati</taxon>
        <taxon>Pseudomonadota</taxon>
        <taxon>Gammaproteobacteria</taxon>
        <taxon>Alteromonadales</taxon>
        <taxon>Alteromonadaceae</taxon>
        <taxon>Saccharobesus</taxon>
    </lineage>
</organism>
<dbReference type="Gene3D" id="3.20.20.150">
    <property type="entry name" value="Divalent-metal-dependent TIM barrel enzymes"/>
    <property type="match status" value="1"/>
</dbReference>
<keyword evidence="4" id="KW-1185">Reference proteome</keyword>
<dbReference type="PANTHER" id="PTHR12110">
    <property type="entry name" value="HYDROXYPYRUVATE ISOMERASE"/>
    <property type="match status" value="1"/>
</dbReference>
<feature type="domain" description="Xylose isomerase-like TIM barrel" evidence="2">
    <location>
        <begin position="56"/>
        <end position="267"/>
    </location>
</feature>
<protein>
    <submittedName>
        <fullName evidence="3">Sugar phosphate isomerase/epimerase</fullName>
    </submittedName>
</protein>
<accession>A0A2S0VNH4</accession>
<dbReference type="PROSITE" id="PS51257">
    <property type="entry name" value="PROKAR_LIPOPROTEIN"/>
    <property type="match status" value="1"/>
</dbReference>
<dbReference type="InterPro" id="IPR036237">
    <property type="entry name" value="Xyl_isomerase-like_sf"/>
</dbReference>
<sequence>MKNSYLILTVMISLLLSACNITSAFSTTKSAKAPPISVQLWSVREGVKQDFKGSLKRIAAMGYQGVEFAGDYGPFKNDPEGLKAFLASLNLVGSGAHVNTKIMQSEKLDETLSYLQKAGFKLVIIPIDGRAWQPNKIHSLTQDLTKWHAKAKQYGLKLAYHNHHQEFRDFKGSTFWDYIAQNTPNDLMLQLDIGWTNYSNKDPIEYVKRYPNRTIATHIKIRTQGNTGINTIIGQDNFDWTELVKTFKEHGGTEWLVIEQEEWPQGYDAFSAIEASKKGLETFITKLP</sequence>
<keyword evidence="3" id="KW-0413">Isomerase</keyword>